<evidence type="ECO:0000313" key="7">
    <source>
        <dbReference type="Proteomes" id="UP000297890"/>
    </source>
</evidence>
<evidence type="ECO:0000256" key="3">
    <source>
        <dbReference type="ARBA" id="ARBA00023004"/>
    </source>
</evidence>
<dbReference type="Proteomes" id="UP000297890">
    <property type="component" value="Unassembled WGS sequence"/>
</dbReference>
<proteinExistence type="predicted"/>
<dbReference type="GO" id="GO:0051537">
    <property type="term" value="F:2 iron, 2 sulfur cluster binding"/>
    <property type="evidence" value="ECO:0007669"/>
    <property type="project" value="UniProtKB-KW"/>
</dbReference>
<dbReference type="RefSeq" id="WP_135280966.1">
    <property type="nucleotide sequence ID" value="NZ_SRIO01000003.1"/>
</dbReference>
<evidence type="ECO:0000256" key="1">
    <source>
        <dbReference type="ARBA" id="ARBA00022714"/>
    </source>
</evidence>
<dbReference type="GO" id="GO:0046872">
    <property type="term" value="F:metal ion binding"/>
    <property type="evidence" value="ECO:0007669"/>
    <property type="project" value="UniProtKB-KW"/>
</dbReference>
<dbReference type="Gene3D" id="2.102.10.10">
    <property type="entry name" value="Rieske [2Fe-2S] iron-sulphur domain"/>
    <property type="match status" value="1"/>
</dbReference>
<keyword evidence="7" id="KW-1185">Reference proteome</keyword>
<dbReference type="OrthoDB" id="9800167at2"/>
<feature type="domain" description="Rieske" evidence="5">
    <location>
        <begin position="3"/>
        <end position="111"/>
    </location>
</feature>
<accession>A0A4Z0FC21</accession>
<dbReference type="AlphaFoldDB" id="A0A4Z0FC21"/>
<dbReference type="InterPro" id="IPR017941">
    <property type="entry name" value="Rieske_2Fe-2S"/>
</dbReference>
<dbReference type="EMBL" id="SRIO01000003">
    <property type="protein sequence ID" value="TFZ83549.1"/>
    <property type="molecule type" value="Genomic_DNA"/>
</dbReference>
<reference evidence="6 7" key="1">
    <citation type="journal article" date="2019" name="ISME J.">
        <title>Candidatus Macondimonas diazotrophica, a novel gammaproteobacterial genus dominating crude-oil-contaminated coastal sediments.</title>
        <authorList>
            <person name="Karthikeyan S."/>
            <person name="Konstantinidis K."/>
        </authorList>
    </citation>
    <scope>NUCLEOTIDE SEQUENCE [LARGE SCALE GENOMIC DNA]</scope>
    <source>
        <strain evidence="6 7">KTK01</strain>
    </source>
</reference>
<keyword evidence="3" id="KW-0408">Iron</keyword>
<dbReference type="PANTHER" id="PTHR21496:SF23">
    <property type="entry name" value="3-PHENYLPROPIONATE_CINNAMIC ACID DIOXYGENASE FERREDOXIN SUBUNIT"/>
    <property type="match status" value="1"/>
</dbReference>
<dbReference type="InterPro" id="IPR036922">
    <property type="entry name" value="Rieske_2Fe-2S_sf"/>
</dbReference>
<comment type="caution">
    <text evidence="6">The sequence shown here is derived from an EMBL/GenBank/DDBJ whole genome shotgun (WGS) entry which is preliminary data.</text>
</comment>
<dbReference type="CDD" id="cd03528">
    <property type="entry name" value="Rieske_RO_ferredoxin"/>
    <property type="match status" value="1"/>
</dbReference>
<keyword evidence="4" id="KW-0411">Iron-sulfur</keyword>
<keyword evidence="2" id="KW-0479">Metal-binding</keyword>
<sequence length="113" mass="12730">MLRQVCGVDDLTVGGMQKFDVAGTAIILYRLEDGFYATQRLCTHTWGPLDRGKLEDGCVVCPLHRARFDVRTGAVKQWANFPPGVQLLNFLRGHKPLTTYPVEVKEGRIWVDV</sequence>
<evidence type="ECO:0000313" key="6">
    <source>
        <dbReference type="EMBL" id="TFZ83549.1"/>
    </source>
</evidence>
<name>A0A4Z0FC21_9GAMM</name>
<dbReference type="Pfam" id="PF00355">
    <property type="entry name" value="Rieske"/>
    <property type="match status" value="1"/>
</dbReference>
<dbReference type="PROSITE" id="PS51296">
    <property type="entry name" value="RIESKE"/>
    <property type="match status" value="1"/>
</dbReference>
<dbReference type="SUPFAM" id="SSF50022">
    <property type="entry name" value="ISP domain"/>
    <property type="match status" value="1"/>
</dbReference>
<protein>
    <submittedName>
        <fullName evidence="6">Non-heme iron oxygenase ferredoxin subunit</fullName>
    </submittedName>
</protein>
<evidence type="ECO:0000259" key="5">
    <source>
        <dbReference type="PROSITE" id="PS51296"/>
    </source>
</evidence>
<evidence type="ECO:0000256" key="2">
    <source>
        <dbReference type="ARBA" id="ARBA00022723"/>
    </source>
</evidence>
<organism evidence="6 7">
    <name type="scientific">Candidatus Macondimonas diazotrophica</name>
    <dbReference type="NCBI Taxonomy" id="2305248"/>
    <lineage>
        <taxon>Bacteria</taxon>
        <taxon>Pseudomonadati</taxon>
        <taxon>Pseudomonadota</taxon>
        <taxon>Gammaproteobacteria</taxon>
        <taxon>Chromatiales</taxon>
        <taxon>Ectothiorhodospiraceae</taxon>
        <taxon>Candidatus Macondimonas</taxon>
    </lineage>
</organism>
<gene>
    <name evidence="6" type="ORF">E4680_03360</name>
</gene>
<evidence type="ECO:0000256" key="4">
    <source>
        <dbReference type="ARBA" id="ARBA00023014"/>
    </source>
</evidence>
<dbReference type="PANTHER" id="PTHR21496">
    <property type="entry name" value="FERREDOXIN-RELATED"/>
    <property type="match status" value="1"/>
</dbReference>
<keyword evidence="1" id="KW-0001">2Fe-2S</keyword>